<reference evidence="2 3" key="1">
    <citation type="journal article" date="2022" name="G3 (Bethesda)">
        <title>Whole-genome sequence and methylome profiling of the almond [Prunus dulcis (Mill.) D.A. Webb] cultivar 'Nonpareil'.</title>
        <authorList>
            <person name="D'Amico-Willman K.M."/>
            <person name="Ouma W.Z."/>
            <person name="Meulia T."/>
            <person name="Sideli G.M."/>
            <person name="Gradziel T.M."/>
            <person name="Fresnedo-Ramirez J."/>
        </authorList>
    </citation>
    <scope>NUCLEOTIDE SEQUENCE [LARGE SCALE GENOMIC DNA]</scope>
    <source>
        <strain evidence="2">Clone GOH B32 T37-40</strain>
    </source>
</reference>
<dbReference type="EMBL" id="JAJFAZ020000001">
    <property type="protein sequence ID" value="KAI5350601.1"/>
    <property type="molecule type" value="Genomic_DNA"/>
</dbReference>
<feature type="region of interest" description="Disordered" evidence="1">
    <location>
        <begin position="1"/>
        <end position="36"/>
    </location>
</feature>
<protein>
    <submittedName>
        <fullName evidence="2">Uncharacterized protein</fullName>
    </submittedName>
</protein>
<evidence type="ECO:0000313" key="2">
    <source>
        <dbReference type="EMBL" id="KAI5350601.1"/>
    </source>
</evidence>
<sequence length="85" mass="8790">MAAKGKNQSLSLNSRSAVGSFDPIDPMVDPPLPGNELAESLHTTMVERSQLVLQESASQLPSVADVGIATRGVTKIVTATETAVG</sequence>
<evidence type="ECO:0000313" key="3">
    <source>
        <dbReference type="Proteomes" id="UP001054821"/>
    </source>
</evidence>
<name>A0AAD4ZM60_PRUDU</name>
<gene>
    <name evidence="2" type="ORF">L3X38_003492</name>
</gene>
<dbReference type="AlphaFoldDB" id="A0AAD4ZM60"/>
<feature type="compositionally biased region" description="Polar residues" evidence="1">
    <location>
        <begin position="1"/>
        <end position="17"/>
    </location>
</feature>
<accession>A0AAD4ZM60</accession>
<evidence type="ECO:0000256" key="1">
    <source>
        <dbReference type="SAM" id="MobiDB-lite"/>
    </source>
</evidence>
<dbReference type="Proteomes" id="UP001054821">
    <property type="component" value="Chromosome 1"/>
</dbReference>
<keyword evidence="3" id="KW-1185">Reference proteome</keyword>
<proteinExistence type="predicted"/>
<comment type="caution">
    <text evidence="2">The sequence shown here is derived from an EMBL/GenBank/DDBJ whole genome shotgun (WGS) entry which is preliminary data.</text>
</comment>
<organism evidence="2 3">
    <name type="scientific">Prunus dulcis</name>
    <name type="common">Almond</name>
    <name type="synonym">Amygdalus dulcis</name>
    <dbReference type="NCBI Taxonomy" id="3755"/>
    <lineage>
        <taxon>Eukaryota</taxon>
        <taxon>Viridiplantae</taxon>
        <taxon>Streptophyta</taxon>
        <taxon>Embryophyta</taxon>
        <taxon>Tracheophyta</taxon>
        <taxon>Spermatophyta</taxon>
        <taxon>Magnoliopsida</taxon>
        <taxon>eudicotyledons</taxon>
        <taxon>Gunneridae</taxon>
        <taxon>Pentapetalae</taxon>
        <taxon>rosids</taxon>
        <taxon>fabids</taxon>
        <taxon>Rosales</taxon>
        <taxon>Rosaceae</taxon>
        <taxon>Amygdaloideae</taxon>
        <taxon>Amygdaleae</taxon>
        <taxon>Prunus</taxon>
    </lineage>
</organism>